<dbReference type="SUPFAM" id="SSF111283">
    <property type="entry name" value="Putative modulator of DNA gyrase, PmbA/TldD"/>
    <property type="match status" value="1"/>
</dbReference>
<dbReference type="InterPro" id="IPR002510">
    <property type="entry name" value="Metalloprtase-TldD/E_N"/>
</dbReference>
<dbReference type="Pfam" id="PF01523">
    <property type="entry name" value="PmbA_TldD_1st"/>
    <property type="match status" value="1"/>
</dbReference>
<feature type="non-terminal residue" evidence="3">
    <location>
        <position position="272"/>
    </location>
</feature>
<name>A0A382LA31_9ZZZZ</name>
<dbReference type="InterPro" id="IPR047657">
    <property type="entry name" value="PmbA"/>
</dbReference>
<dbReference type="GO" id="GO:0008237">
    <property type="term" value="F:metallopeptidase activity"/>
    <property type="evidence" value="ECO:0007669"/>
    <property type="project" value="InterPro"/>
</dbReference>
<gene>
    <name evidence="3" type="ORF">METZ01_LOCUS284595</name>
</gene>
<dbReference type="GO" id="GO:0005829">
    <property type="term" value="C:cytosol"/>
    <property type="evidence" value="ECO:0007669"/>
    <property type="project" value="TreeGrafter"/>
</dbReference>
<protein>
    <recommendedName>
        <fullName evidence="4">Metalloprotease PmbA</fullName>
    </recommendedName>
</protein>
<evidence type="ECO:0000313" key="3">
    <source>
        <dbReference type="EMBL" id="SVC31741.1"/>
    </source>
</evidence>
<evidence type="ECO:0000259" key="1">
    <source>
        <dbReference type="Pfam" id="PF01523"/>
    </source>
</evidence>
<dbReference type="GO" id="GO:0006508">
    <property type="term" value="P:proteolysis"/>
    <property type="evidence" value="ECO:0007669"/>
    <property type="project" value="InterPro"/>
</dbReference>
<evidence type="ECO:0008006" key="4">
    <source>
        <dbReference type="Google" id="ProtNLM"/>
    </source>
</evidence>
<dbReference type="PANTHER" id="PTHR43421:SF1">
    <property type="entry name" value="METALLOPROTEASE PMBA"/>
    <property type="match status" value="1"/>
</dbReference>
<dbReference type="EMBL" id="UINC01084777">
    <property type="protein sequence ID" value="SVC31741.1"/>
    <property type="molecule type" value="Genomic_DNA"/>
</dbReference>
<proteinExistence type="predicted"/>
<organism evidence="3">
    <name type="scientific">marine metagenome</name>
    <dbReference type="NCBI Taxonomy" id="408172"/>
    <lineage>
        <taxon>unclassified sequences</taxon>
        <taxon>metagenomes</taxon>
        <taxon>ecological metagenomes</taxon>
    </lineage>
</organism>
<dbReference type="Gene3D" id="3.30.2290.10">
    <property type="entry name" value="PmbA/TldD superfamily"/>
    <property type="match status" value="1"/>
</dbReference>
<sequence length="272" mass="28931">MKIAVMSGSLQDTASHAVELARSLGADQAEAGVSYNEGLSVTVRLGELESVERQRDRGLGVTVYTDGRKGSASTSDFSSKAVQEVVAKAASISRFTNQDKFAGLAEADLMATTPSDLDLYHPWDLDVEAAEALALRSESAARGLDARIKNSEGATVSTGGGFRVYANSHGFCNGYATTSHSLSCSVVADSNDSLERDYWYTVSRFPDGLDTPEQVGERAAERALGRLGARQLTTQVVPVLFPAELARGLFGHLITAIRGSAQYQQASFLLNA</sequence>
<dbReference type="InterPro" id="IPR036059">
    <property type="entry name" value="TldD/PmbA_sf"/>
</dbReference>
<accession>A0A382LA31</accession>
<feature type="domain" description="Metalloprotease TldD/E central" evidence="2">
    <location>
        <begin position="120"/>
        <end position="227"/>
    </location>
</feature>
<feature type="domain" description="Metalloprotease TldD/E N-terminal" evidence="1">
    <location>
        <begin position="29"/>
        <end position="92"/>
    </location>
</feature>
<dbReference type="InterPro" id="IPR035068">
    <property type="entry name" value="TldD/PmbA_N"/>
</dbReference>
<dbReference type="AlphaFoldDB" id="A0A382LA31"/>
<dbReference type="InterPro" id="IPR045570">
    <property type="entry name" value="Metalloprtase-TldD/E_cen_dom"/>
</dbReference>
<dbReference type="PANTHER" id="PTHR43421">
    <property type="entry name" value="METALLOPROTEASE PMBA"/>
    <property type="match status" value="1"/>
</dbReference>
<dbReference type="Pfam" id="PF19290">
    <property type="entry name" value="PmbA_TldD_2nd"/>
    <property type="match status" value="1"/>
</dbReference>
<evidence type="ECO:0000259" key="2">
    <source>
        <dbReference type="Pfam" id="PF19290"/>
    </source>
</evidence>
<reference evidence="3" key="1">
    <citation type="submission" date="2018-05" db="EMBL/GenBank/DDBJ databases">
        <authorList>
            <person name="Lanie J.A."/>
            <person name="Ng W.-L."/>
            <person name="Kazmierczak K.M."/>
            <person name="Andrzejewski T.M."/>
            <person name="Davidsen T.M."/>
            <person name="Wayne K.J."/>
            <person name="Tettelin H."/>
            <person name="Glass J.I."/>
            <person name="Rusch D."/>
            <person name="Podicherti R."/>
            <person name="Tsui H.-C.T."/>
            <person name="Winkler M.E."/>
        </authorList>
    </citation>
    <scope>NUCLEOTIDE SEQUENCE</scope>
</reference>